<accession>A0A380MUV6</accession>
<dbReference type="Proteomes" id="UP000254575">
    <property type="component" value="Unassembled WGS sequence"/>
</dbReference>
<evidence type="ECO:0000313" key="2">
    <source>
        <dbReference type="Proteomes" id="UP000254575"/>
    </source>
</evidence>
<gene>
    <name evidence="1" type="ORF">NCTC10717_00969</name>
</gene>
<reference evidence="1 2" key="1">
    <citation type="submission" date="2018-06" db="EMBL/GenBank/DDBJ databases">
        <authorList>
            <consortium name="Pathogen Informatics"/>
            <person name="Doyle S."/>
        </authorList>
    </citation>
    <scope>NUCLEOTIDE SEQUENCE [LARGE SCALE GENOMIC DNA]</scope>
    <source>
        <strain evidence="1 2">NCTC10717</strain>
    </source>
</reference>
<organism evidence="1 2">
    <name type="scientific">Suttonella indologenes</name>
    <dbReference type="NCBI Taxonomy" id="13276"/>
    <lineage>
        <taxon>Bacteria</taxon>
        <taxon>Pseudomonadati</taxon>
        <taxon>Pseudomonadota</taxon>
        <taxon>Gammaproteobacteria</taxon>
        <taxon>Cardiobacteriales</taxon>
        <taxon>Cardiobacteriaceae</taxon>
        <taxon>Suttonella</taxon>
    </lineage>
</organism>
<keyword evidence="2" id="KW-1185">Reference proteome</keyword>
<dbReference type="RefSeq" id="WP_147284926.1">
    <property type="nucleotide sequence ID" value="NZ_UHIA01000004.1"/>
</dbReference>
<keyword evidence="1" id="KW-0418">Kinase</keyword>
<protein>
    <submittedName>
        <fullName evidence="1">Phosphate regulon sensor kinase PhoR</fullName>
    </submittedName>
</protein>
<dbReference type="GO" id="GO:0016301">
    <property type="term" value="F:kinase activity"/>
    <property type="evidence" value="ECO:0007669"/>
    <property type="project" value="UniProtKB-KW"/>
</dbReference>
<dbReference type="EMBL" id="UHIA01000004">
    <property type="protein sequence ID" value="SUO96370.1"/>
    <property type="molecule type" value="Genomic_DNA"/>
</dbReference>
<dbReference type="AlphaFoldDB" id="A0A380MUV6"/>
<evidence type="ECO:0000313" key="1">
    <source>
        <dbReference type="EMBL" id="SUO96370.1"/>
    </source>
</evidence>
<sequence length="140" mass="15493">MRSHSLRMQSLVEDMLRLVQLENGARAVRAQDLDLQPWLKRLIAEINGQFPESVGIVLEEMEDVIVKELKKYYGVGSPCPYALVLSAARRLVLLFTSPTIEAHGGELQITSQEGKGSRSIEGKPFAIRCAEYGIVGKALP</sequence>
<keyword evidence="1" id="KW-0808">Transferase</keyword>
<proteinExistence type="predicted"/>
<name>A0A380MUV6_9GAMM</name>